<evidence type="ECO:0000256" key="9">
    <source>
        <dbReference type="ARBA" id="ARBA00022840"/>
    </source>
</evidence>
<feature type="transmembrane region" description="Helical" evidence="13">
    <location>
        <begin position="65"/>
        <end position="91"/>
    </location>
</feature>
<evidence type="ECO:0000256" key="11">
    <source>
        <dbReference type="ARBA" id="ARBA00022989"/>
    </source>
</evidence>
<reference evidence="16 17" key="1">
    <citation type="submission" date="2024-09" db="EMBL/GenBank/DDBJ databases">
        <authorList>
            <person name="Sun Q."/>
            <person name="Mori K."/>
        </authorList>
    </citation>
    <scope>NUCLEOTIDE SEQUENCE [LARGE SCALE GENOMIC DNA]</scope>
    <source>
        <strain evidence="16 17">TBRC 4938</strain>
    </source>
</reference>
<dbReference type="InterPro" id="IPR013563">
    <property type="entry name" value="Oligopep_ABC_C"/>
</dbReference>
<comment type="similarity">
    <text evidence="13">Belongs to the binding-protein-dependent transport system permease family.</text>
</comment>
<keyword evidence="6" id="KW-0997">Cell inner membrane</keyword>
<dbReference type="InterPro" id="IPR050388">
    <property type="entry name" value="ABC_Ni/Peptide_Import"/>
</dbReference>
<accession>A0ABV6AIY9</accession>
<evidence type="ECO:0000256" key="4">
    <source>
        <dbReference type="ARBA" id="ARBA00022448"/>
    </source>
</evidence>
<evidence type="ECO:0000313" key="16">
    <source>
        <dbReference type="EMBL" id="MFB9950576.1"/>
    </source>
</evidence>
<keyword evidence="8" id="KW-0547">Nucleotide-binding</keyword>
<dbReference type="Gene3D" id="1.10.3720.10">
    <property type="entry name" value="MetI-like"/>
    <property type="match status" value="1"/>
</dbReference>
<dbReference type="CDD" id="cd03257">
    <property type="entry name" value="ABC_NikE_OppD_transporters"/>
    <property type="match status" value="1"/>
</dbReference>
<feature type="domain" description="ABC transmembrane type-1" evidence="15">
    <location>
        <begin position="63"/>
        <end position="252"/>
    </location>
</feature>
<evidence type="ECO:0000259" key="15">
    <source>
        <dbReference type="PROSITE" id="PS50928"/>
    </source>
</evidence>
<evidence type="ECO:0000256" key="8">
    <source>
        <dbReference type="ARBA" id="ARBA00022741"/>
    </source>
</evidence>
<dbReference type="Pfam" id="PF00005">
    <property type="entry name" value="ABC_tran"/>
    <property type="match status" value="1"/>
</dbReference>
<comment type="subcellular location">
    <subcellularLocation>
        <location evidence="1">Cell inner membrane</location>
        <topology evidence="1">Peripheral membrane protein</topology>
    </subcellularLocation>
    <subcellularLocation>
        <location evidence="2 13">Cell membrane</location>
        <topology evidence="2 13">Multi-pass membrane protein</topology>
    </subcellularLocation>
</comment>
<evidence type="ECO:0000313" key="17">
    <source>
        <dbReference type="Proteomes" id="UP001589692"/>
    </source>
</evidence>
<evidence type="ECO:0000256" key="3">
    <source>
        <dbReference type="ARBA" id="ARBA00005417"/>
    </source>
</evidence>
<dbReference type="SMART" id="SM00382">
    <property type="entry name" value="AAA"/>
    <property type="match status" value="1"/>
</dbReference>
<feature type="domain" description="ABC transporter" evidence="14">
    <location>
        <begin position="293"/>
        <end position="542"/>
    </location>
</feature>
<feature type="transmembrane region" description="Helical" evidence="13">
    <location>
        <begin position="112"/>
        <end position="138"/>
    </location>
</feature>
<evidence type="ECO:0000256" key="10">
    <source>
        <dbReference type="ARBA" id="ARBA00022967"/>
    </source>
</evidence>
<dbReference type="InterPro" id="IPR003593">
    <property type="entry name" value="AAA+_ATPase"/>
</dbReference>
<dbReference type="SUPFAM" id="SSF52540">
    <property type="entry name" value="P-loop containing nucleoside triphosphate hydrolases"/>
    <property type="match status" value="1"/>
</dbReference>
<keyword evidence="12 13" id="KW-0472">Membrane</keyword>
<evidence type="ECO:0000256" key="12">
    <source>
        <dbReference type="ARBA" id="ARBA00023136"/>
    </source>
</evidence>
<dbReference type="InterPro" id="IPR003439">
    <property type="entry name" value="ABC_transporter-like_ATP-bd"/>
</dbReference>
<evidence type="ECO:0000256" key="2">
    <source>
        <dbReference type="ARBA" id="ARBA00004651"/>
    </source>
</evidence>
<keyword evidence="4 13" id="KW-0813">Transport</keyword>
<dbReference type="InterPro" id="IPR027417">
    <property type="entry name" value="P-loop_NTPase"/>
</dbReference>
<protein>
    <submittedName>
        <fullName evidence="16">Dipeptide/oligopeptide/nickel ABC transporter permease/ATP-binding protein</fullName>
    </submittedName>
</protein>
<dbReference type="PROSITE" id="PS50893">
    <property type="entry name" value="ABC_TRANSPORTER_2"/>
    <property type="match status" value="1"/>
</dbReference>
<dbReference type="RefSeq" id="WP_377263150.1">
    <property type="nucleotide sequence ID" value="NZ_JBHMAA010000018.1"/>
</dbReference>
<dbReference type="Pfam" id="PF00528">
    <property type="entry name" value="BPD_transp_1"/>
    <property type="match status" value="1"/>
</dbReference>
<name>A0ABV6AIY9_9HYPH</name>
<feature type="transmembrane region" description="Helical" evidence="13">
    <location>
        <begin position="184"/>
        <end position="209"/>
    </location>
</feature>
<proteinExistence type="inferred from homology"/>
<dbReference type="Pfam" id="PF08352">
    <property type="entry name" value="oligo_HPY"/>
    <property type="match status" value="1"/>
</dbReference>
<comment type="caution">
    <text evidence="16">The sequence shown here is derived from an EMBL/GenBank/DDBJ whole genome shotgun (WGS) entry which is preliminary data.</text>
</comment>
<dbReference type="InterPro" id="IPR000515">
    <property type="entry name" value="MetI-like"/>
</dbReference>
<gene>
    <name evidence="16" type="ORF">ACFFP0_17120</name>
</gene>
<keyword evidence="5" id="KW-1003">Cell membrane</keyword>
<keyword evidence="9" id="KW-0067">ATP-binding</keyword>
<keyword evidence="17" id="KW-1185">Reference proteome</keyword>
<dbReference type="PANTHER" id="PTHR43297">
    <property type="entry name" value="OLIGOPEPTIDE TRANSPORT ATP-BINDING PROTEIN APPD"/>
    <property type="match status" value="1"/>
</dbReference>
<evidence type="ECO:0000256" key="1">
    <source>
        <dbReference type="ARBA" id="ARBA00004417"/>
    </source>
</evidence>
<dbReference type="PROSITE" id="PS50928">
    <property type="entry name" value="ABC_TM1"/>
    <property type="match status" value="1"/>
</dbReference>
<organism evidence="16 17">
    <name type="scientific">Rhizobium puerariae</name>
    <dbReference type="NCBI Taxonomy" id="1585791"/>
    <lineage>
        <taxon>Bacteria</taxon>
        <taxon>Pseudomonadati</taxon>
        <taxon>Pseudomonadota</taxon>
        <taxon>Alphaproteobacteria</taxon>
        <taxon>Hyphomicrobiales</taxon>
        <taxon>Rhizobiaceae</taxon>
        <taxon>Rhizobium/Agrobacterium group</taxon>
        <taxon>Rhizobium</taxon>
    </lineage>
</organism>
<dbReference type="InterPro" id="IPR017871">
    <property type="entry name" value="ABC_transporter-like_CS"/>
</dbReference>
<dbReference type="EMBL" id="JBHMAA010000018">
    <property type="protein sequence ID" value="MFB9950576.1"/>
    <property type="molecule type" value="Genomic_DNA"/>
</dbReference>
<dbReference type="PROSITE" id="PS00211">
    <property type="entry name" value="ABC_TRANSPORTER_1"/>
    <property type="match status" value="1"/>
</dbReference>
<feature type="transmembrane region" description="Helical" evidence="13">
    <location>
        <begin position="230"/>
        <end position="248"/>
    </location>
</feature>
<dbReference type="PANTHER" id="PTHR43297:SF14">
    <property type="entry name" value="ATPASE AAA-TYPE CORE DOMAIN-CONTAINING PROTEIN"/>
    <property type="match status" value="1"/>
</dbReference>
<keyword evidence="10" id="KW-1278">Translocase</keyword>
<keyword evidence="7 13" id="KW-0812">Transmembrane</keyword>
<evidence type="ECO:0000256" key="13">
    <source>
        <dbReference type="RuleBase" id="RU363032"/>
    </source>
</evidence>
<evidence type="ECO:0000256" key="6">
    <source>
        <dbReference type="ARBA" id="ARBA00022519"/>
    </source>
</evidence>
<dbReference type="CDD" id="cd06261">
    <property type="entry name" value="TM_PBP2"/>
    <property type="match status" value="1"/>
</dbReference>
<keyword evidence="11 13" id="KW-1133">Transmembrane helix</keyword>
<evidence type="ECO:0000259" key="14">
    <source>
        <dbReference type="PROSITE" id="PS50893"/>
    </source>
</evidence>
<dbReference type="InterPro" id="IPR035906">
    <property type="entry name" value="MetI-like_sf"/>
</dbReference>
<evidence type="ECO:0000256" key="5">
    <source>
        <dbReference type="ARBA" id="ARBA00022475"/>
    </source>
</evidence>
<dbReference type="Proteomes" id="UP001589692">
    <property type="component" value="Unassembled WGS sequence"/>
</dbReference>
<dbReference type="NCBIfam" id="TIGR01727">
    <property type="entry name" value="oligo_HPY"/>
    <property type="match status" value="1"/>
</dbReference>
<evidence type="ECO:0000256" key="7">
    <source>
        <dbReference type="ARBA" id="ARBA00022692"/>
    </source>
</evidence>
<dbReference type="Gene3D" id="3.40.50.300">
    <property type="entry name" value="P-loop containing nucleotide triphosphate hydrolases"/>
    <property type="match status" value="1"/>
</dbReference>
<dbReference type="SUPFAM" id="SSF161098">
    <property type="entry name" value="MetI-like"/>
    <property type="match status" value="1"/>
</dbReference>
<comment type="similarity">
    <text evidence="3">Belongs to the ABC transporter superfamily.</text>
</comment>
<sequence length="607" mass="64102">MRKSLPFIAFGIIVLVALITPLLPLPNPVTMNIVRRMASPSALNWLGTDEYGRDMLSRLLWGARISLAVAASTAVLACLIGGALGIVAGYFGGWISAIIMRATDVVLCLPHLLVAMLVVTLFGPGLSTLIPVLVFVYIPSFVRVAQVSTAMIRPNAFVEAVGTLGARQFRILTRTILPNVAGPLLVQVSLTASSAIMLESGLSFLGLGVQPPAPSWGSMIGNARGVMNMAPMLLVWPCLALVLAVLTINSVCDRLRDLLDPHQVAKAPLKQTAAALARRAASRVPAAGDLVEIRNLDLALAGSGEPPVNLVYGVDLTVKEGETLAIVGESGSGKSLTALALAGLLPPAVQVVGGSARLAGQDMLSLPEPELRMLRGSAISMVFQDPLSSLNPVHTVGRQLTEAILAHRPMSNAAAQAEAVELLKLVGIPDPVARARNFPYEMSGGMRQRVMIAMAISNRPSVVIADEPTTALDVTVQAQVLDLLRDLKEKEGIAMIFIAHSLPVVSEIADRVAVMYSGEIIEEGSAHTVLRRPMHPYTRALIASSPEGDDLPEGIPGRVPPPAARPSGCAFRARCAYAAEICATGHPPLVSIGGDHSTRCVRWREIA</sequence>